<dbReference type="RefSeq" id="WP_115886278.1">
    <property type="nucleotide sequence ID" value="NZ_QRDQ01000007.1"/>
</dbReference>
<gene>
    <name evidence="1" type="ORF">BD847_0063</name>
</gene>
<evidence type="ECO:0000313" key="2">
    <source>
        <dbReference type="Proteomes" id="UP000257004"/>
    </source>
</evidence>
<dbReference type="EMBL" id="QRDQ01000007">
    <property type="protein sequence ID" value="RED26153.1"/>
    <property type="molecule type" value="Genomic_DNA"/>
</dbReference>
<reference evidence="1 2" key="1">
    <citation type="submission" date="2018-07" db="EMBL/GenBank/DDBJ databases">
        <title>Genomic Encyclopedia of Archaeal and Bacterial Type Strains, Phase II (KMG-II): from individual species to whole genera.</title>
        <authorList>
            <person name="Goeker M."/>
        </authorList>
    </citation>
    <scope>NUCLEOTIDE SEQUENCE [LARGE SCALE GENOMIC DNA]</scope>
    <source>
        <strain evidence="1 2">DSM 25795</strain>
    </source>
</reference>
<organism evidence="1 2">
    <name type="scientific">Flavobacterium cutihirudinis</name>
    <dbReference type="NCBI Taxonomy" id="1265740"/>
    <lineage>
        <taxon>Bacteria</taxon>
        <taxon>Pseudomonadati</taxon>
        <taxon>Bacteroidota</taxon>
        <taxon>Flavobacteriia</taxon>
        <taxon>Flavobacteriales</taxon>
        <taxon>Flavobacteriaceae</taxon>
        <taxon>Flavobacterium</taxon>
    </lineage>
</organism>
<accession>A0A3D9FZ58</accession>
<keyword evidence="2" id="KW-1185">Reference proteome</keyword>
<evidence type="ECO:0000313" key="1">
    <source>
        <dbReference type="EMBL" id="RED26153.1"/>
    </source>
</evidence>
<sequence>MDFNILEEGEFSEAFFVEKINQAKRRIVVENNLTDFNFDKVRHSLSISLSTNGRSFQGQYIIYEVQSGKHIICHLECFMDHNFKYIDIVARSIN</sequence>
<dbReference type="Proteomes" id="UP000257004">
    <property type="component" value="Unassembled WGS sequence"/>
</dbReference>
<protein>
    <submittedName>
        <fullName evidence="1">Uncharacterized protein</fullName>
    </submittedName>
</protein>
<dbReference type="AlphaFoldDB" id="A0A3D9FZ58"/>
<proteinExistence type="predicted"/>
<comment type="caution">
    <text evidence="1">The sequence shown here is derived from an EMBL/GenBank/DDBJ whole genome shotgun (WGS) entry which is preliminary data.</text>
</comment>
<name>A0A3D9FZ58_9FLAO</name>